<dbReference type="EMBL" id="WEID01000015">
    <property type="protein sequence ID" value="KAB8138631.1"/>
    <property type="molecule type" value="Genomic_DNA"/>
</dbReference>
<dbReference type="Pfam" id="PF14504">
    <property type="entry name" value="CAP_assoc_N"/>
    <property type="match status" value="1"/>
</dbReference>
<keyword evidence="4" id="KW-1185">Reference proteome</keyword>
<dbReference type="SUPFAM" id="SSF55797">
    <property type="entry name" value="PR-1-like"/>
    <property type="match status" value="1"/>
</dbReference>
<accession>A0A7C8KVY7</accession>
<feature type="domain" description="CAP-associated" evidence="2">
    <location>
        <begin position="66"/>
        <end position="201"/>
    </location>
</feature>
<evidence type="ECO:0008006" key="5">
    <source>
        <dbReference type="Google" id="ProtNLM"/>
    </source>
</evidence>
<name>A0A7C8KVY7_9BACI</name>
<sequence length="346" mass="40642">MVCEYMKKILIFLLVSITIVFFFLLSREELLLGKTQLSKVTEIAKKEEVNEDHPSIRYSNSLWNYLGNNIEEFEIEFGKAVRTDPTIYGYEWKIYHNQNYYVQVGVMDKKIVTLYTNTQEMDLRPFAIGQTYEELKGNHDLNNTIEFDHLRFKLTEEDIKERPVVKLDENKFAQIYIDIYTEQIAGIRFMNKDVFEMQKPYEVYYYGNIKESTNPVGDKWKKIEAGMDQQIFDLTNEVRKSYGFGLLKWDDKASTAAKAHSKDMEQQNYFSHYRLNGDGLQERLMEAGAYYLSAGENIAANYVDVPAVMHGWLNSEGHREALLKKEYTHLGTGTFKLYYTQNFLEK</sequence>
<dbReference type="CDD" id="cd05379">
    <property type="entry name" value="CAP_bacterial"/>
    <property type="match status" value="1"/>
</dbReference>
<gene>
    <name evidence="3" type="ORF">F9U64_03170</name>
</gene>
<evidence type="ECO:0000313" key="3">
    <source>
        <dbReference type="EMBL" id="KAB8138631.1"/>
    </source>
</evidence>
<organism evidence="3 4">
    <name type="scientific">Gracilibacillus oryzae</name>
    <dbReference type="NCBI Taxonomy" id="1672701"/>
    <lineage>
        <taxon>Bacteria</taxon>
        <taxon>Bacillati</taxon>
        <taxon>Bacillota</taxon>
        <taxon>Bacilli</taxon>
        <taxon>Bacillales</taxon>
        <taxon>Bacillaceae</taxon>
        <taxon>Gracilibacillus</taxon>
    </lineage>
</organism>
<dbReference type="AlphaFoldDB" id="A0A7C8KVY7"/>
<dbReference type="PANTHER" id="PTHR31157:SF26">
    <property type="entry name" value="SCP-LIKE EXTRACELLULAR PROTEIN"/>
    <property type="match status" value="1"/>
</dbReference>
<dbReference type="InterPro" id="IPR014044">
    <property type="entry name" value="CAP_dom"/>
</dbReference>
<proteinExistence type="predicted"/>
<dbReference type="Proteomes" id="UP000480246">
    <property type="component" value="Unassembled WGS sequence"/>
</dbReference>
<dbReference type="PANTHER" id="PTHR31157">
    <property type="entry name" value="SCP DOMAIN-CONTAINING PROTEIN"/>
    <property type="match status" value="1"/>
</dbReference>
<dbReference type="InterPro" id="IPR029410">
    <property type="entry name" value="CAP_assoc"/>
</dbReference>
<evidence type="ECO:0000313" key="4">
    <source>
        <dbReference type="Proteomes" id="UP000480246"/>
    </source>
</evidence>
<dbReference type="Pfam" id="PF00188">
    <property type="entry name" value="CAP"/>
    <property type="match status" value="1"/>
</dbReference>
<comment type="caution">
    <text evidence="3">The sequence shown here is derived from an EMBL/GenBank/DDBJ whole genome shotgun (WGS) entry which is preliminary data.</text>
</comment>
<dbReference type="Gene3D" id="3.40.33.10">
    <property type="entry name" value="CAP"/>
    <property type="match status" value="1"/>
</dbReference>
<evidence type="ECO:0000259" key="1">
    <source>
        <dbReference type="Pfam" id="PF00188"/>
    </source>
</evidence>
<dbReference type="InterPro" id="IPR035940">
    <property type="entry name" value="CAP_sf"/>
</dbReference>
<protein>
    <recommendedName>
        <fullName evidence="5">CAP domain-containing protein</fullName>
    </recommendedName>
</protein>
<dbReference type="OrthoDB" id="9783944at2"/>
<evidence type="ECO:0000259" key="2">
    <source>
        <dbReference type="Pfam" id="PF14504"/>
    </source>
</evidence>
<reference evidence="3 4" key="1">
    <citation type="submission" date="2019-10" db="EMBL/GenBank/DDBJ databases">
        <title>Gracilibacillus sp. nov. isolated from rice seeds.</title>
        <authorList>
            <person name="He S."/>
        </authorList>
    </citation>
    <scope>NUCLEOTIDE SEQUENCE [LARGE SCALE GENOMIC DNA]</scope>
    <source>
        <strain evidence="3 4">TD8</strain>
    </source>
</reference>
<feature type="domain" description="SCP" evidence="1">
    <location>
        <begin position="232"/>
        <end position="334"/>
    </location>
</feature>